<keyword evidence="1" id="KW-1133">Transmembrane helix</keyword>
<dbReference type="RefSeq" id="WP_118902183.1">
    <property type="nucleotide sequence ID" value="NZ_CP031513.1"/>
</dbReference>
<dbReference type="AlphaFoldDB" id="A0A347SRM0"/>
<feature type="transmembrane region" description="Helical" evidence="1">
    <location>
        <begin position="9"/>
        <end position="26"/>
    </location>
</feature>
<evidence type="ECO:0000256" key="1">
    <source>
        <dbReference type="SAM" id="Phobius"/>
    </source>
</evidence>
<comment type="caution">
    <text evidence="3">The sequence shown here is derived from an EMBL/GenBank/DDBJ whole genome shotgun (WGS) entry which is preliminary data.</text>
</comment>
<dbReference type="KEGG" id="lbm:DS830_04000"/>
<accession>A0A347SRM0</accession>
<evidence type="ECO:0000313" key="2">
    <source>
        <dbReference type="EMBL" id="RHW46850.1"/>
    </source>
</evidence>
<organism evidence="3 4">
    <name type="scientific">Bombilactobacillus bombi</name>
    <dbReference type="NCBI Taxonomy" id="1303590"/>
    <lineage>
        <taxon>Bacteria</taxon>
        <taxon>Bacillati</taxon>
        <taxon>Bacillota</taxon>
        <taxon>Bacilli</taxon>
        <taxon>Lactobacillales</taxon>
        <taxon>Lactobacillaceae</taxon>
        <taxon>Bombilactobacillus</taxon>
    </lineage>
</organism>
<evidence type="ECO:0000313" key="3">
    <source>
        <dbReference type="EMBL" id="RHW50000.1"/>
    </source>
</evidence>
<dbReference type="Proteomes" id="UP000284109">
    <property type="component" value="Unassembled WGS sequence"/>
</dbReference>
<sequence>MKQIGIQNLLIIFSHLFFIWIAFMAVQTLDWDKFLRPQLNSNLGKLLLIFVAITLGYSVSSFFISLVQAFQNLIFMF</sequence>
<keyword evidence="1" id="KW-0812">Transmembrane</keyword>
<dbReference type="OrthoDB" id="1651016at2"/>
<dbReference type="Proteomes" id="UP000284822">
    <property type="component" value="Unassembled WGS sequence"/>
</dbReference>
<dbReference type="Pfam" id="PF06612">
    <property type="entry name" value="DUF1146"/>
    <property type="match status" value="1"/>
</dbReference>
<name>A0A347SRM0_9LACO</name>
<dbReference type="EMBL" id="QOCR01000004">
    <property type="protein sequence ID" value="RHW50000.1"/>
    <property type="molecule type" value="Genomic_DNA"/>
</dbReference>
<evidence type="ECO:0000313" key="5">
    <source>
        <dbReference type="Proteomes" id="UP000284822"/>
    </source>
</evidence>
<feature type="transmembrane region" description="Helical" evidence="1">
    <location>
        <begin position="46"/>
        <end position="67"/>
    </location>
</feature>
<keyword evidence="1" id="KW-0472">Membrane</keyword>
<keyword evidence="4" id="KW-1185">Reference proteome</keyword>
<dbReference type="NCBIfam" id="TIGR02327">
    <property type="entry name" value="int_mem_ywzB"/>
    <property type="match status" value="1"/>
</dbReference>
<proteinExistence type="predicted"/>
<protein>
    <submittedName>
        <fullName evidence="3">Uncharacterized protein</fullName>
    </submittedName>
</protein>
<gene>
    <name evidence="3" type="ORF">DS831_07515</name>
    <name evidence="2" type="ORF">DS832_05010</name>
</gene>
<evidence type="ECO:0000313" key="4">
    <source>
        <dbReference type="Proteomes" id="UP000284109"/>
    </source>
</evidence>
<dbReference type="EMBL" id="QOCS01000009">
    <property type="protein sequence ID" value="RHW46850.1"/>
    <property type="molecule type" value="Genomic_DNA"/>
</dbReference>
<reference evidence="4 5" key="1">
    <citation type="submission" date="2018-07" db="EMBL/GenBank/DDBJ databases">
        <title>Genome sequences of six Lactobacillus spp. isolated from bumble bee guts.</title>
        <authorList>
            <person name="Motta E.V.S."/>
            <person name="Moran N.A."/>
        </authorList>
    </citation>
    <scope>NUCLEOTIDE SEQUENCE [LARGE SCALE GENOMIC DNA]</scope>
    <source>
        <strain evidence="3 4">BI-1.1</strain>
        <strain evidence="2 5">LV-8.1</strain>
    </source>
</reference>
<dbReference type="InterPro" id="IPR009526">
    <property type="entry name" value="DUF1146"/>
</dbReference>